<name>A0A1N6PZK8_9RHOB</name>
<dbReference type="Proteomes" id="UP000323956">
    <property type="component" value="Unassembled WGS sequence"/>
</dbReference>
<evidence type="ECO:0000256" key="1">
    <source>
        <dbReference type="SAM" id="Phobius"/>
    </source>
</evidence>
<keyword evidence="1" id="KW-0472">Membrane</keyword>
<evidence type="ECO:0000313" key="3">
    <source>
        <dbReference type="Proteomes" id="UP000323956"/>
    </source>
</evidence>
<feature type="transmembrane region" description="Helical" evidence="1">
    <location>
        <begin position="12"/>
        <end position="31"/>
    </location>
</feature>
<keyword evidence="1" id="KW-1133">Transmembrane helix</keyword>
<dbReference type="OrthoDB" id="7836441at2"/>
<keyword evidence="1" id="KW-0812">Transmembrane</keyword>
<accession>A0A1N6PZK8</accession>
<organism evidence="2 3">
    <name type="scientific">Paracoccus thiocyanatus</name>
    <dbReference type="NCBI Taxonomy" id="34006"/>
    <lineage>
        <taxon>Bacteria</taxon>
        <taxon>Pseudomonadati</taxon>
        <taxon>Pseudomonadota</taxon>
        <taxon>Alphaproteobacteria</taxon>
        <taxon>Rhodobacterales</taxon>
        <taxon>Paracoccaceae</taxon>
        <taxon>Paracoccus</taxon>
    </lineage>
</organism>
<sequence length="219" mass="24368">MPLLDDYLSPQGQQAFIAGLFIAAGWWVVAFQNRRRDAKLRAERVEDVQRALLAEVRAHVVALEREVQGGRFDTLLSQIEEGDAGLVIVHSGNDRIFRAVLPDIHLLPGGVIDPVVIYYRLIAVMDSMAESIRRMARNRPESTADMMLDYILLNQEAREAGLDVLEVLTASLRGGEAEIQAMLRKQREDAGRLIAATLPGELAGLRDRLNKRSSDRSGL</sequence>
<gene>
    <name evidence="2" type="ORF">SAMN05421641_103241</name>
</gene>
<evidence type="ECO:0000313" key="2">
    <source>
        <dbReference type="EMBL" id="SIQ09780.1"/>
    </source>
</evidence>
<reference evidence="2 3" key="1">
    <citation type="submission" date="2017-01" db="EMBL/GenBank/DDBJ databases">
        <authorList>
            <person name="Varghese N."/>
            <person name="Submissions S."/>
        </authorList>
    </citation>
    <scope>NUCLEOTIDE SEQUENCE [LARGE SCALE GENOMIC DNA]</scope>
    <source>
        <strain evidence="2 3">ATCC 700171</strain>
    </source>
</reference>
<dbReference type="RefSeq" id="WP_149764602.1">
    <property type="nucleotide sequence ID" value="NZ_FTMK01000003.1"/>
</dbReference>
<protein>
    <submittedName>
        <fullName evidence="2">Uncharacterized protein</fullName>
    </submittedName>
</protein>
<dbReference type="EMBL" id="FTMK01000003">
    <property type="protein sequence ID" value="SIQ09780.1"/>
    <property type="molecule type" value="Genomic_DNA"/>
</dbReference>
<dbReference type="AlphaFoldDB" id="A0A1N6PZK8"/>
<proteinExistence type="predicted"/>